<proteinExistence type="predicted"/>
<dbReference type="Proteomes" id="UP000747399">
    <property type="component" value="Unassembled WGS sequence"/>
</dbReference>
<evidence type="ECO:0000256" key="2">
    <source>
        <dbReference type="ARBA" id="ARBA00023242"/>
    </source>
</evidence>
<dbReference type="FunFam" id="1.10.246.90:FF:000002">
    <property type="entry name" value="U4/U6 small nuclear ribonucleoprotein Prp31"/>
    <property type="match status" value="1"/>
</dbReference>
<dbReference type="SUPFAM" id="SSF89124">
    <property type="entry name" value="Nop domain"/>
    <property type="match status" value="1"/>
</dbReference>
<evidence type="ECO:0000256" key="1">
    <source>
        <dbReference type="ARBA" id="ARBA00004123"/>
    </source>
</evidence>
<organism evidence="5 6">
    <name type="scientific">Volvox africanus</name>
    <dbReference type="NCBI Taxonomy" id="51714"/>
    <lineage>
        <taxon>Eukaryota</taxon>
        <taxon>Viridiplantae</taxon>
        <taxon>Chlorophyta</taxon>
        <taxon>core chlorophytes</taxon>
        <taxon>Chlorophyceae</taxon>
        <taxon>CS clade</taxon>
        <taxon>Chlamydomonadales</taxon>
        <taxon>Volvocaceae</taxon>
        <taxon>Volvox</taxon>
    </lineage>
</organism>
<dbReference type="GO" id="GO:0005687">
    <property type="term" value="C:U4 snRNP"/>
    <property type="evidence" value="ECO:0007669"/>
    <property type="project" value="TreeGrafter"/>
</dbReference>
<name>A0A8J4FBE9_9CHLO</name>
<keyword evidence="2" id="KW-0539">Nucleus</keyword>
<keyword evidence="6" id="KW-1185">Reference proteome</keyword>
<dbReference type="PANTHER" id="PTHR13904">
    <property type="entry name" value="PRE-MRNA SPLICING FACTOR PRP31"/>
    <property type="match status" value="1"/>
</dbReference>
<dbReference type="AlphaFoldDB" id="A0A8J4FBE9"/>
<dbReference type="Gene3D" id="1.10.287.4070">
    <property type="match status" value="1"/>
</dbReference>
<dbReference type="InterPro" id="IPR002687">
    <property type="entry name" value="Nop_dom"/>
</dbReference>
<dbReference type="InterPro" id="IPR019175">
    <property type="entry name" value="Prp31_C"/>
</dbReference>
<dbReference type="GO" id="GO:0071011">
    <property type="term" value="C:precatalytic spliceosome"/>
    <property type="evidence" value="ECO:0007669"/>
    <property type="project" value="TreeGrafter"/>
</dbReference>
<dbReference type="InterPro" id="IPR027105">
    <property type="entry name" value="Prp31"/>
</dbReference>
<dbReference type="GO" id="GO:0000244">
    <property type="term" value="P:spliceosomal tri-snRNP complex assembly"/>
    <property type="evidence" value="ECO:0007669"/>
    <property type="project" value="InterPro"/>
</dbReference>
<comment type="caution">
    <text evidence="5">The sequence shown here is derived from an EMBL/GenBank/DDBJ whole genome shotgun (WGS) entry which is preliminary data.</text>
</comment>
<protein>
    <recommendedName>
        <fullName evidence="4">Nop domain-containing protein</fullName>
    </recommendedName>
</protein>
<evidence type="ECO:0000259" key="4">
    <source>
        <dbReference type="PROSITE" id="PS51358"/>
    </source>
</evidence>
<dbReference type="GO" id="GO:0046540">
    <property type="term" value="C:U4/U6 x U5 tri-snRNP complex"/>
    <property type="evidence" value="ECO:0007669"/>
    <property type="project" value="InterPro"/>
</dbReference>
<dbReference type="Pfam" id="PF09785">
    <property type="entry name" value="Prp31_C"/>
    <property type="match status" value="1"/>
</dbReference>
<evidence type="ECO:0000256" key="3">
    <source>
        <dbReference type="ARBA" id="ARBA00023274"/>
    </source>
</evidence>
<accession>A0A8J4FBE9</accession>
<dbReference type="Pfam" id="PF01798">
    <property type="entry name" value="Nop"/>
    <property type="match status" value="1"/>
</dbReference>
<comment type="subcellular location">
    <subcellularLocation>
        <location evidence="1">Nucleus</location>
    </subcellularLocation>
</comment>
<evidence type="ECO:0000313" key="5">
    <source>
        <dbReference type="EMBL" id="GIL67900.1"/>
    </source>
</evidence>
<dbReference type="PROSITE" id="PS51358">
    <property type="entry name" value="NOP"/>
    <property type="match status" value="1"/>
</dbReference>
<feature type="domain" description="Nop" evidence="4">
    <location>
        <begin position="435"/>
        <end position="553"/>
    </location>
</feature>
<sequence length="706" mass="77744">MLDGASLLTEMLAAGCVPCKIGSCTSGIPSPTTSCPPTLAQILHAMYAHSVYYPPADLGLSPMFVHRFHDAAEHLLVQPLPQGPPEFRRKLWLPSALRQFIPGPALFSLLRCATLQCTLPPGIIHTPPLHWVKSPTVHQLFCNYSNYARSLSHENLRNILNAPCRCSSPTTPPSCLHPHTGHIMSTSPFLLLPEPLHFFWTAGAHYRCHRPPPPLHDLFADISIYLTRHARHQEHLRGLPAGSFGSWANCLLSLLQQFLTQHPRPTHFSWPILQTTIFGTYAKPSRGVWSRLLIKVLLPFNSSALNSTFNPAYTTSSTLLSNPHIHILPPIHIHLHFFPNSPTSYVLLNQRHFLQGSHISLVFYFLRFFPVLCLHAHILFPSFLHVPALLPAIAPGKPLDDEALSRVLAGCEMAVKLDEDKRTVLQFVESKMNEVAPNLSAVVGTEIAAKLMGVAGGLLALSRMPSCNIQSLGAKRKALAGFSATTAQPHQGFISSCPILAQTPPSLRSKAARLIAAKGTLLARKDAYGEDPTGAYGAEMRAEVLRKIEKWQEPPPAKQVKPLPVPDAEVKKRRGGRRLRKMKERYGLTDMRKAANRMMFNKAEEEWVDGDDVIGLGVLGKEGSGRLRIVASQQKQKLSAKAQKKFKARMYGSSGATSGLSSSLAFTPVQGIELENPSARFGVDLDTKDGTQSYFSQFGGFRSVKK</sequence>
<gene>
    <name evidence="5" type="ORF">Vafri_21113</name>
</gene>
<evidence type="ECO:0000313" key="6">
    <source>
        <dbReference type="Proteomes" id="UP000747399"/>
    </source>
</evidence>
<dbReference type="PANTHER" id="PTHR13904:SF0">
    <property type="entry name" value="U4_U6 SMALL NUCLEAR RIBONUCLEOPROTEIN PRP31"/>
    <property type="match status" value="1"/>
</dbReference>
<dbReference type="InterPro" id="IPR042239">
    <property type="entry name" value="Nop_C"/>
</dbReference>
<dbReference type="EMBL" id="BNCO01000105">
    <property type="protein sequence ID" value="GIL67900.1"/>
    <property type="molecule type" value="Genomic_DNA"/>
</dbReference>
<keyword evidence="3" id="KW-0687">Ribonucleoprotein</keyword>
<dbReference type="Gene3D" id="1.10.246.90">
    <property type="entry name" value="Nop domain"/>
    <property type="match status" value="1"/>
</dbReference>
<reference evidence="5" key="1">
    <citation type="journal article" date="2021" name="Proc. Natl. Acad. Sci. U.S.A.">
        <title>Three genomes in the algal genus Volvox reveal the fate of a haploid sex-determining region after a transition to homothallism.</title>
        <authorList>
            <person name="Yamamoto K."/>
            <person name="Hamaji T."/>
            <person name="Kawai-Toyooka H."/>
            <person name="Matsuzaki R."/>
            <person name="Takahashi F."/>
            <person name="Nishimura Y."/>
            <person name="Kawachi M."/>
            <person name="Noguchi H."/>
            <person name="Minakuchi Y."/>
            <person name="Umen J.G."/>
            <person name="Toyoda A."/>
            <person name="Nozaki H."/>
        </authorList>
    </citation>
    <scope>NUCLEOTIDE SEQUENCE</scope>
    <source>
        <strain evidence="5">NIES-3780</strain>
    </source>
</reference>
<dbReference type="InterPro" id="IPR036070">
    <property type="entry name" value="Nop_dom_sf"/>
</dbReference>